<comment type="caution">
    <text evidence="2">The sequence shown here is derived from an EMBL/GenBank/DDBJ whole genome shotgun (WGS) entry which is preliminary data.</text>
</comment>
<accession>A0ABS5L2A5</accession>
<feature type="domain" description="Aminoglycoside phosphotransferase" evidence="1">
    <location>
        <begin position="78"/>
        <end position="259"/>
    </location>
</feature>
<organism evidence="2 3">
    <name type="scientific">Catenulispora pinistramenti</name>
    <dbReference type="NCBI Taxonomy" id="2705254"/>
    <lineage>
        <taxon>Bacteria</taxon>
        <taxon>Bacillati</taxon>
        <taxon>Actinomycetota</taxon>
        <taxon>Actinomycetes</taxon>
        <taxon>Catenulisporales</taxon>
        <taxon>Catenulisporaceae</taxon>
        <taxon>Catenulispora</taxon>
    </lineage>
</organism>
<evidence type="ECO:0000313" key="2">
    <source>
        <dbReference type="EMBL" id="MBS2552459.1"/>
    </source>
</evidence>
<dbReference type="SUPFAM" id="SSF56112">
    <property type="entry name" value="Protein kinase-like (PK-like)"/>
    <property type="match status" value="1"/>
</dbReference>
<dbReference type="Proteomes" id="UP000730482">
    <property type="component" value="Unassembled WGS sequence"/>
</dbReference>
<dbReference type="Gene3D" id="3.90.1200.10">
    <property type="match status" value="1"/>
</dbReference>
<evidence type="ECO:0000313" key="3">
    <source>
        <dbReference type="Proteomes" id="UP000730482"/>
    </source>
</evidence>
<reference evidence="2 3" key="1">
    <citation type="submission" date="2020-02" db="EMBL/GenBank/DDBJ databases">
        <title>Acidophilic actinobacteria isolated from forest soil.</title>
        <authorList>
            <person name="Golinska P."/>
        </authorList>
    </citation>
    <scope>NUCLEOTIDE SEQUENCE [LARGE SCALE GENOMIC DNA]</scope>
    <source>
        <strain evidence="2 3">NL8</strain>
    </source>
</reference>
<evidence type="ECO:0000259" key="1">
    <source>
        <dbReference type="Pfam" id="PF01636"/>
    </source>
</evidence>
<sequence>MRAFATADQLAGVVAEVFGTDRRIVTIERLPNGSKKGVYRLGLDDATTTIVYIWDPAEDYWSDVQDTDRADRADTFSHASGLDMFEAAVNRLESVGARGPRLLFADRSRAWYPADIAVIEDLRGGTLQALLEKDPDAGREPLADLAGMLRRMHGYPAPRFGQVFAVDRGLAVNGESGARVILDRALADVEEAAERDGRVRAGRSTLTDALRDLASRVTAPARVGLIHGELGADHVMLADDGAPVLIDVEGLAYFDIEWEHVFVRMRFGEHYAPLRREDLDPDRMRLFQLAMHVSLIAGPLRIGSGDHPQAAWFRDLAALHVREAFNFVAKEAAG</sequence>
<protein>
    <submittedName>
        <fullName evidence="2">Phosphotransferase</fullName>
    </submittedName>
</protein>
<dbReference type="EMBL" id="JAAFYZ010000190">
    <property type="protein sequence ID" value="MBS2552459.1"/>
    <property type="molecule type" value="Genomic_DNA"/>
</dbReference>
<name>A0ABS5L2A5_9ACTN</name>
<keyword evidence="3" id="KW-1185">Reference proteome</keyword>
<proteinExistence type="predicted"/>
<dbReference type="InterPro" id="IPR002575">
    <property type="entry name" value="Aminoglycoside_PTrfase"/>
</dbReference>
<dbReference type="Pfam" id="PF01636">
    <property type="entry name" value="APH"/>
    <property type="match status" value="1"/>
</dbReference>
<dbReference type="RefSeq" id="WP_212018055.1">
    <property type="nucleotide sequence ID" value="NZ_JAAFYZ010000190.1"/>
</dbReference>
<dbReference type="InterPro" id="IPR011009">
    <property type="entry name" value="Kinase-like_dom_sf"/>
</dbReference>
<gene>
    <name evidence="2" type="ORF">KGQ19_36960</name>
</gene>